<feature type="region of interest" description="Disordered" evidence="1">
    <location>
        <begin position="24"/>
        <end position="67"/>
    </location>
</feature>
<dbReference type="Pfam" id="PF05305">
    <property type="entry name" value="DUF732"/>
    <property type="match status" value="1"/>
</dbReference>
<keyword evidence="5" id="KW-1185">Reference proteome</keyword>
<feature type="domain" description="DUF732" evidence="3">
    <location>
        <begin position="73"/>
        <end position="147"/>
    </location>
</feature>
<feature type="compositionally biased region" description="Basic and acidic residues" evidence="1">
    <location>
        <begin position="103"/>
        <end position="117"/>
    </location>
</feature>
<feature type="region of interest" description="Disordered" evidence="1">
    <location>
        <begin position="102"/>
        <end position="130"/>
    </location>
</feature>
<dbReference type="OrthoDB" id="3297420at2"/>
<dbReference type="PROSITE" id="PS51257">
    <property type="entry name" value="PROKAR_LIPOPROTEIN"/>
    <property type="match status" value="1"/>
</dbReference>
<dbReference type="RefSeq" id="WP_069918501.1">
    <property type="nucleotide sequence ID" value="NZ_MEHK01000001.1"/>
</dbReference>
<accession>A0A1E5PLD4</accession>
<dbReference type="EMBL" id="MEHK01000001">
    <property type="protein sequence ID" value="OEJ30357.1"/>
    <property type="molecule type" value="Genomic_DNA"/>
</dbReference>
<feature type="compositionally biased region" description="Basic and acidic residues" evidence="1">
    <location>
        <begin position="25"/>
        <end position="37"/>
    </location>
</feature>
<name>A0A1E5PLD4_9ACTN</name>
<proteinExistence type="predicted"/>
<evidence type="ECO:0000313" key="4">
    <source>
        <dbReference type="EMBL" id="OEJ30357.1"/>
    </source>
</evidence>
<gene>
    <name evidence="4" type="ORF">BGK67_02395</name>
</gene>
<keyword evidence="2" id="KW-0732">Signal</keyword>
<dbReference type="AlphaFoldDB" id="A0A1E5PLD4"/>
<feature type="chain" id="PRO_5009183466" description="DUF732 domain-containing protein" evidence="2">
    <location>
        <begin position="27"/>
        <end position="149"/>
    </location>
</feature>
<evidence type="ECO:0000259" key="3">
    <source>
        <dbReference type="Pfam" id="PF05305"/>
    </source>
</evidence>
<feature type="compositionally biased region" description="Low complexity" evidence="1">
    <location>
        <begin position="43"/>
        <end position="61"/>
    </location>
</feature>
<organism evidence="4 5">
    <name type="scientific">Streptomyces subrutilus</name>
    <dbReference type="NCBI Taxonomy" id="36818"/>
    <lineage>
        <taxon>Bacteria</taxon>
        <taxon>Bacillati</taxon>
        <taxon>Actinomycetota</taxon>
        <taxon>Actinomycetes</taxon>
        <taxon>Kitasatosporales</taxon>
        <taxon>Streptomycetaceae</taxon>
        <taxon>Streptomyces</taxon>
    </lineage>
</organism>
<feature type="signal peptide" evidence="2">
    <location>
        <begin position="1"/>
        <end position="26"/>
    </location>
</feature>
<evidence type="ECO:0000256" key="2">
    <source>
        <dbReference type="SAM" id="SignalP"/>
    </source>
</evidence>
<protein>
    <recommendedName>
        <fullName evidence="3">DUF732 domain-containing protein</fullName>
    </recommendedName>
</protein>
<dbReference type="Proteomes" id="UP000095705">
    <property type="component" value="Unassembled WGS sequence"/>
</dbReference>
<sequence length="149" mass="15402">MRPHHTLAIATAALLLALTGCSDADADRPGMGDEGKPKPTPSAPSSAPAADPEAAPSAAGLPPSPAPAQRTIYLAALNGIDPEIVGGDDDRAISRGLNQCQSMKDEKDPTKRVESTNRRFTSPNQPDGFGPTKAAFILAAVQTNLCPTY</sequence>
<comment type="caution">
    <text evidence="4">The sequence shown here is derived from an EMBL/GenBank/DDBJ whole genome shotgun (WGS) entry which is preliminary data.</text>
</comment>
<evidence type="ECO:0000313" key="5">
    <source>
        <dbReference type="Proteomes" id="UP000095705"/>
    </source>
</evidence>
<dbReference type="InterPro" id="IPR007969">
    <property type="entry name" value="DUF732"/>
</dbReference>
<evidence type="ECO:0000256" key="1">
    <source>
        <dbReference type="SAM" id="MobiDB-lite"/>
    </source>
</evidence>
<reference evidence="4 5" key="1">
    <citation type="submission" date="2016-08" db="EMBL/GenBank/DDBJ databases">
        <title>The complete genome of Streptomyces subrutilus 10-1-1.</title>
        <authorList>
            <person name="Chen X."/>
        </authorList>
    </citation>
    <scope>NUCLEOTIDE SEQUENCE [LARGE SCALE GENOMIC DNA]</scope>
    <source>
        <strain evidence="4 5">10-1-1</strain>
    </source>
</reference>